<evidence type="ECO:0000256" key="5">
    <source>
        <dbReference type="ARBA" id="ARBA00022989"/>
    </source>
</evidence>
<evidence type="ECO:0000256" key="8">
    <source>
        <dbReference type="SAM" id="Phobius"/>
    </source>
</evidence>
<feature type="transmembrane region" description="Helical" evidence="8">
    <location>
        <begin position="340"/>
        <end position="358"/>
    </location>
</feature>
<dbReference type="AlphaFoldDB" id="A0A2A3YHY0"/>
<feature type="transmembrane region" description="Helical" evidence="8">
    <location>
        <begin position="79"/>
        <end position="96"/>
    </location>
</feature>
<feature type="transmembrane region" description="Helical" evidence="8">
    <location>
        <begin position="47"/>
        <end position="67"/>
    </location>
</feature>
<feature type="transmembrane region" description="Helical" evidence="8">
    <location>
        <begin position="165"/>
        <end position="183"/>
    </location>
</feature>
<dbReference type="GO" id="GO:0071555">
    <property type="term" value="P:cell wall organization"/>
    <property type="evidence" value="ECO:0007669"/>
    <property type="project" value="TreeGrafter"/>
</dbReference>
<dbReference type="GO" id="GO:0044038">
    <property type="term" value="P:cell wall macromolecule biosynthetic process"/>
    <property type="evidence" value="ECO:0007669"/>
    <property type="project" value="TreeGrafter"/>
</dbReference>
<dbReference type="GeneID" id="95327841"/>
<evidence type="ECO:0000256" key="4">
    <source>
        <dbReference type="ARBA" id="ARBA00022692"/>
    </source>
</evidence>
<keyword evidence="3 9" id="KW-0808">Transferase</keyword>
<comment type="cofactor">
    <cofactor evidence="7">
        <name>Mg(2+)</name>
        <dbReference type="ChEBI" id="CHEBI:18420"/>
    </cofactor>
</comment>
<feature type="transmembrane region" description="Helical" evidence="8">
    <location>
        <begin position="140"/>
        <end position="158"/>
    </location>
</feature>
<feature type="transmembrane region" description="Helical" evidence="8">
    <location>
        <begin position="312"/>
        <end position="334"/>
    </location>
</feature>
<gene>
    <name evidence="9" type="ORF">CIK66_11080</name>
</gene>
<dbReference type="GO" id="GO:0016780">
    <property type="term" value="F:phosphotransferase activity, for other substituted phosphate groups"/>
    <property type="evidence" value="ECO:0007669"/>
    <property type="project" value="InterPro"/>
</dbReference>
<protein>
    <submittedName>
        <fullName evidence="9">Undecaprenyl-phosphate alpha-N-acetylglucosaminyl 1-phosphate transferase</fullName>
    </submittedName>
</protein>
<keyword evidence="10" id="KW-1185">Reference proteome</keyword>
<reference evidence="9 10" key="1">
    <citation type="journal article" date="2017" name="Elife">
        <title>Extensive horizontal gene transfer in cheese-associated bacteria.</title>
        <authorList>
            <person name="Bonham K.S."/>
            <person name="Wolfe B.E."/>
            <person name="Dutton R.J."/>
        </authorList>
    </citation>
    <scope>NUCLEOTIDE SEQUENCE [LARGE SCALE GENOMIC DNA]</scope>
    <source>
        <strain evidence="9 10">341_9</strain>
    </source>
</reference>
<feature type="binding site" evidence="7">
    <location>
        <position position="225"/>
    </location>
    <ligand>
        <name>Mg(2+)</name>
        <dbReference type="ChEBI" id="CHEBI:18420"/>
    </ligand>
</feature>
<proteinExistence type="predicted"/>
<feature type="transmembrane region" description="Helical" evidence="8">
    <location>
        <begin position="108"/>
        <end position="128"/>
    </location>
</feature>
<dbReference type="PANTHER" id="PTHR22926:SF3">
    <property type="entry name" value="UNDECAPRENYL-PHOSPHATE ALPHA-N-ACETYLGLUCOSAMINYL 1-PHOSPHATE TRANSFERASE"/>
    <property type="match status" value="1"/>
</dbReference>
<name>A0A2A3YHY0_9MICO</name>
<dbReference type="GO" id="GO:0005886">
    <property type="term" value="C:plasma membrane"/>
    <property type="evidence" value="ECO:0007669"/>
    <property type="project" value="UniProtKB-SubCell"/>
</dbReference>
<comment type="caution">
    <text evidence="9">The sequence shown here is derived from an EMBL/GenBank/DDBJ whole genome shotgun (WGS) entry which is preliminary data.</text>
</comment>
<feature type="transmembrane region" description="Helical" evidence="8">
    <location>
        <begin position="6"/>
        <end position="26"/>
    </location>
</feature>
<dbReference type="Pfam" id="PF00953">
    <property type="entry name" value="Glycos_transf_4"/>
    <property type="match status" value="1"/>
</dbReference>
<feature type="binding site" evidence="7">
    <location>
        <position position="157"/>
    </location>
    <ligand>
        <name>Mg(2+)</name>
        <dbReference type="ChEBI" id="CHEBI:18420"/>
    </ligand>
</feature>
<evidence type="ECO:0000256" key="7">
    <source>
        <dbReference type="PIRSR" id="PIRSR600715-1"/>
    </source>
</evidence>
<dbReference type="GO" id="GO:0046872">
    <property type="term" value="F:metal ion binding"/>
    <property type="evidence" value="ECO:0007669"/>
    <property type="project" value="UniProtKB-KW"/>
</dbReference>
<evidence type="ECO:0000256" key="6">
    <source>
        <dbReference type="ARBA" id="ARBA00023136"/>
    </source>
</evidence>
<keyword evidence="6 8" id="KW-0472">Membrane</keyword>
<sequence length="374" mass="39908">MRIYLFILLVSAAVTYLVTPAVRLLARRAGAMTAVRARDVHDAVTPRLGGLAMLSGVVAAMVVASNIPFLEGLFADTRQAWAILAAAGLVCLLGAADDKWDLDWMTKLAGQILAAMLLAWQGVSLVSLPIGGVTILSERSALILTVLVVVVCMNAVNFVDGLDGLAAGVMAIGGAAFFVYAYTLTRNASTTDYSSLAALLTAVLIGACLGFLPHNMTRARIFMGDSGSMLLGLLLAASTIAVTGQVDPARLSSADFFGQFLPILLPIGVMVIPFLDFALAVVRRIGSGKSPFHADKAHLHHRLLRLGHSKRNAVLIMYTWTVVISVGLLLPLVLSTQAVVIFWVCGLLFALLMTFDPLRWRPGRRRKDPDVSSV</sequence>
<evidence type="ECO:0000313" key="9">
    <source>
        <dbReference type="EMBL" id="PCC38897.1"/>
    </source>
</evidence>
<evidence type="ECO:0000256" key="3">
    <source>
        <dbReference type="ARBA" id="ARBA00022679"/>
    </source>
</evidence>
<feature type="transmembrane region" description="Helical" evidence="8">
    <location>
        <begin position="226"/>
        <end position="244"/>
    </location>
</feature>
<evidence type="ECO:0000256" key="2">
    <source>
        <dbReference type="ARBA" id="ARBA00022475"/>
    </source>
</evidence>
<accession>A0A2A3YHY0</accession>
<keyword evidence="7" id="KW-0460">Magnesium</keyword>
<dbReference type="Proteomes" id="UP000218598">
    <property type="component" value="Unassembled WGS sequence"/>
</dbReference>
<dbReference type="RefSeq" id="WP_096165684.1">
    <property type="nucleotide sequence ID" value="NZ_JBQCXU010000001.1"/>
</dbReference>
<comment type="subcellular location">
    <subcellularLocation>
        <location evidence="1">Cell membrane</location>
        <topology evidence="1">Multi-pass membrane protein</topology>
    </subcellularLocation>
</comment>
<keyword evidence="4 8" id="KW-0812">Transmembrane</keyword>
<evidence type="ECO:0000313" key="10">
    <source>
        <dbReference type="Proteomes" id="UP000218598"/>
    </source>
</evidence>
<feature type="transmembrane region" description="Helical" evidence="8">
    <location>
        <begin position="256"/>
        <end position="282"/>
    </location>
</feature>
<organism evidence="9 10">
    <name type="scientific">Brachybacterium alimentarium</name>
    <dbReference type="NCBI Taxonomy" id="47845"/>
    <lineage>
        <taxon>Bacteria</taxon>
        <taxon>Bacillati</taxon>
        <taxon>Actinomycetota</taxon>
        <taxon>Actinomycetes</taxon>
        <taxon>Micrococcales</taxon>
        <taxon>Dermabacteraceae</taxon>
        <taxon>Brachybacterium</taxon>
    </lineage>
</organism>
<dbReference type="EMBL" id="NRGR01000019">
    <property type="protein sequence ID" value="PCC38897.1"/>
    <property type="molecule type" value="Genomic_DNA"/>
</dbReference>
<keyword evidence="2" id="KW-1003">Cell membrane</keyword>
<keyword evidence="5 8" id="KW-1133">Transmembrane helix</keyword>
<dbReference type="GO" id="GO:0009103">
    <property type="term" value="P:lipopolysaccharide biosynthetic process"/>
    <property type="evidence" value="ECO:0007669"/>
    <property type="project" value="TreeGrafter"/>
</dbReference>
<dbReference type="OrthoDB" id="9783652at2"/>
<keyword evidence="7" id="KW-0479">Metal-binding</keyword>
<dbReference type="InterPro" id="IPR000715">
    <property type="entry name" value="Glycosyl_transferase_4"/>
</dbReference>
<dbReference type="PANTHER" id="PTHR22926">
    <property type="entry name" value="PHOSPHO-N-ACETYLMURAMOYL-PENTAPEPTIDE-TRANSFERASE"/>
    <property type="match status" value="1"/>
</dbReference>
<evidence type="ECO:0000256" key="1">
    <source>
        <dbReference type="ARBA" id="ARBA00004651"/>
    </source>
</evidence>
<feature type="transmembrane region" description="Helical" evidence="8">
    <location>
        <begin position="195"/>
        <end position="214"/>
    </location>
</feature>
<dbReference type="CDD" id="cd06853">
    <property type="entry name" value="GT_WecA_like"/>
    <property type="match status" value="1"/>
</dbReference>